<keyword evidence="3" id="KW-1185">Reference proteome</keyword>
<proteinExistence type="predicted"/>
<evidence type="ECO:0000313" key="3">
    <source>
        <dbReference type="Proteomes" id="UP001154282"/>
    </source>
</evidence>
<keyword evidence="1" id="KW-0472">Membrane</keyword>
<gene>
    <name evidence="2" type="ORF">LITE_LOCUS41016</name>
</gene>
<keyword evidence="1" id="KW-0812">Transmembrane</keyword>
<name>A0AAV0Q3P3_9ROSI</name>
<evidence type="ECO:0000256" key="1">
    <source>
        <dbReference type="SAM" id="Phobius"/>
    </source>
</evidence>
<accession>A0AAV0Q3P3</accession>
<protein>
    <submittedName>
        <fullName evidence="2">Uncharacterized protein</fullName>
    </submittedName>
</protein>
<comment type="caution">
    <text evidence="2">The sequence shown here is derived from an EMBL/GenBank/DDBJ whole genome shotgun (WGS) entry which is preliminary data.</text>
</comment>
<evidence type="ECO:0000313" key="2">
    <source>
        <dbReference type="EMBL" id="CAI0481407.1"/>
    </source>
</evidence>
<keyword evidence="1" id="KW-1133">Transmembrane helix</keyword>
<feature type="non-terminal residue" evidence="2">
    <location>
        <position position="69"/>
    </location>
</feature>
<feature type="transmembrane region" description="Helical" evidence="1">
    <location>
        <begin position="31"/>
        <end position="51"/>
    </location>
</feature>
<sequence length="69" mass="8273">MDQWKAQRQGEADHQEIFIYVLLIRQLQINMYMNCFYILFQLCILCSLFIICSSSKLIQTCVLIEKHKN</sequence>
<dbReference type="AlphaFoldDB" id="A0AAV0Q3P3"/>
<reference evidence="2" key="1">
    <citation type="submission" date="2022-08" db="EMBL/GenBank/DDBJ databases">
        <authorList>
            <person name="Gutierrez-Valencia J."/>
        </authorList>
    </citation>
    <scope>NUCLEOTIDE SEQUENCE</scope>
</reference>
<dbReference type="Proteomes" id="UP001154282">
    <property type="component" value="Unassembled WGS sequence"/>
</dbReference>
<dbReference type="EMBL" id="CAMGYJ010000009">
    <property type="protein sequence ID" value="CAI0481407.1"/>
    <property type="molecule type" value="Genomic_DNA"/>
</dbReference>
<organism evidence="2 3">
    <name type="scientific">Linum tenue</name>
    <dbReference type="NCBI Taxonomy" id="586396"/>
    <lineage>
        <taxon>Eukaryota</taxon>
        <taxon>Viridiplantae</taxon>
        <taxon>Streptophyta</taxon>
        <taxon>Embryophyta</taxon>
        <taxon>Tracheophyta</taxon>
        <taxon>Spermatophyta</taxon>
        <taxon>Magnoliopsida</taxon>
        <taxon>eudicotyledons</taxon>
        <taxon>Gunneridae</taxon>
        <taxon>Pentapetalae</taxon>
        <taxon>rosids</taxon>
        <taxon>fabids</taxon>
        <taxon>Malpighiales</taxon>
        <taxon>Linaceae</taxon>
        <taxon>Linum</taxon>
    </lineage>
</organism>